<protein>
    <submittedName>
        <fullName evidence="2">Ca2+-binding EF-hand superfamily protein</fullName>
    </submittedName>
</protein>
<reference evidence="2 3" key="1">
    <citation type="submission" date="2018-11" db="EMBL/GenBank/DDBJ databases">
        <title>Sequencing the genomes of 1000 actinobacteria strains.</title>
        <authorList>
            <person name="Klenk H.-P."/>
        </authorList>
    </citation>
    <scope>NUCLEOTIDE SEQUENCE [LARGE SCALE GENOMIC DNA]</scope>
    <source>
        <strain evidence="2 3">DSM 44231</strain>
    </source>
</reference>
<dbReference type="SMART" id="SM00054">
    <property type="entry name" value="EFh"/>
    <property type="match status" value="3"/>
</dbReference>
<dbReference type="EMBL" id="RJKM01000001">
    <property type="protein sequence ID" value="ROP35468.1"/>
    <property type="molecule type" value="Genomic_DNA"/>
</dbReference>
<dbReference type="PROSITE" id="PS00018">
    <property type="entry name" value="EF_HAND_1"/>
    <property type="match status" value="2"/>
</dbReference>
<dbReference type="CDD" id="cd00051">
    <property type="entry name" value="EFh"/>
    <property type="match status" value="1"/>
</dbReference>
<feature type="domain" description="EF-hand" evidence="1">
    <location>
        <begin position="102"/>
        <end position="137"/>
    </location>
</feature>
<organism evidence="2 3">
    <name type="scientific">Saccharothrix texasensis</name>
    <dbReference type="NCBI Taxonomy" id="103734"/>
    <lineage>
        <taxon>Bacteria</taxon>
        <taxon>Bacillati</taxon>
        <taxon>Actinomycetota</taxon>
        <taxon>Actinomycetes</taxon>
        <taxon>Pseudonocardiales</taxon>
        <taxon>Pseudonocardiaceae</taxon>
        <taxon>Saccharothrix</taxon>
    </lineage>
</organism>
<dbReference type="SUPFAM" id="SSF47473">
    <property type="entry name" value="EF-hand"/>
    <property type="match status" value="1"/>
</dbReference>
<feature type="domain" description="EF-hand" evidence="1">
    <location>
        <begin position="7"/>
        <end position="42"/>
    </location>
</feature>
<dbReference type="InterPro" id="IPR002048">
    <property type="entry name" value="EF_hand_dom"/>
</dbReference>
<feature type="domain" description="EF-hand" evidence="1">
    <location>
        <begin position="143"/>
        <end position="171"/>
    </location>
</feature>
<dbReference type="Proteomes" id="UP000268727">
    <property type="component" value="Unassembled WGS sequence"/>
</dbReference>
<dbReference type="InterPro" id="IPR011992">
    <property type="entry name" value="EF-hand-dom_pair"/>
</dbReference>
<proteinExistence type="predicted"/>
<keyword evidence="3" id="KW-1185">Reference proteome</keyword>
<dbReference type="GO" id="GO:0005509">
    <property type="term" value="F:calcium ion binding"/>
    <property type="evidence" value="ECO:0007669"/>
    <property type="project" value="InterPro"/>
</dbReference>
<sequence>MVMSTAVKSDRLKKRFEKWDVNGNGRIEKSDYEAEARRIIEAFGEDTSSPQARALVDAYISMYEFLAAKAGVGADGAMTEDQFLSVVEAQVFAEGDAGFNRVVRPTVAAMVGLCDTDGDGEVNPSEFRKWLEAIGVDASSAVESFRTIDTTGNGTLTVDELVAAVRAYHFGTLDVPLLGH</sequence>
<dbReference type="Gene3D" id="1.10.238.10">
    <property type="entry name" value="EF-hand"/>
    <property type="match status" value="1"/>
</dbReference>
<dbReference type="Pfam" id="PF13202">
    <property type="entry name" value="EF-hand_5"/>
    <property type="match status" value="3"/>
</dbReference>
<accession>A0A3N1GZ01</accession>
<dbReference type="InterPro" id="IPR018247">
    <property type="entry name" value="EF_Hand_1_Ca_BS"/>
</dbReference>
<comment type="caution">
    <text evidence="2">The sequence shown here is derived from an EMBL/GenBank/DDBJ whole genome shotgun (WGS) entry which is preliminary data.</text>
</comment>
<gene>
    <name evidence="2" type="ORF">EDD40_0697</name>
</gene>
<evidence type="ECO:0000313" key="2">
    <source>
        <dbReference type="EMBL" id="ROP35468.1"/>
    </source>
</evidence>
<evidence type="ECO:0000313" key="3">
    <source>
        <dbReference type="Proteomes" id="UP000268727"/>
    </source>
</evidence>
<evidence type="ECO:0000259" key="1">
    <source>
        <dbReference type="PROSITE" id="PS50222"/>
    </source>
</evidence>
<dbReference type="AlphaFoldDB" id="A0A3N1GZ01"/>
<dbReference type="PROSITE" id="PS50222">
    <property type="entry name" value="EF_HAND_2"/>
    <property type="match status" value="3"/>
</dbReference>
<name>A0A3N1GZ01_9PSEU</name>
<dbReference type="RefSeq" id="WP_328809470.1">
    <property type="nucleotide sequence ID" value="NZ_RJKM01000001.1"/>
</dbReference>